<gene>
    <name evidence="3" type="ORF">EPUL_004256</name>
</gene>
<comment type="caution">
    <text evidence="3">The sequence shown here is derived from an EMBL/GenBank/DDBJ whole genome shotgun (WGS) entry which is preliminary data.</text>
</comment>
<dbReference type="CDD" id="cd00303">
    <property type="entry name" value="retropepsin_like"/>
    <property type="match status" value="1"/>
</dbReference>
<dbReference type="InterPro" id="IPR043128">
    <property type="entry name" value="Rev_trsase/Diguanyl_cyclase"/>
</dbReference>
<dbReference type="InterPro" id="IPR000477">
    <property type="entry name" value="RT_dom"/>
</dbReference>
<evidence type="ECO:0000313" key="4">
    <source>
        <dbReference type="Proteomes" id="UP000237438"/>
    </source>
</evidence>
<feature type="domain" description="Reverse transcriptase" evidence="2">
    <location>
        <begin position="459"/>
        <end position="520"/>
    </location>
</feature>
<dbReference type="InterPro" id="IPR032567">
    <property type="entry name" value="RTL1-rel"/>
</dbReference>
<organism evidence="3 4">
    <name type="scientific">Erysiphe pulchra</name>
    <dbReference type="NCBI Taxonomy" id="225359"/>
    <lineage>
        <taxon>Eukaryota</taxon>
        <taxon>Fungi</taxon>
        <taxon>Dikarya</taxon>
        <taxon>Ascomycota</taxon>
        <taxon>Pezizomycotina</taxon>
        <taxon>Leotiomycetes</taxon>
        <taxon>Erysiphales</taxon>
        <taxon>Erysiphaceae</taxon>
        <taxon>Erysiphe</taxon>
    </lineage>
</organism>
<dbReference type="STRING" id="225359.A0A2S4PLN8"/>
<name>A0A2S4PLN8_9PEZI</name>
<dbReference type="InterPro" id="IPR043502">
    <property type="entry name" value="DNA/RNA_pol_sf"/>
</dbReference>
<reference evidence="3 4" key="1">
    <citation type="submission" date="2017-10" db="EMBL/GenBank/DDBJ databases">
        <title>Development of genomic resources for the powdery mildew, Erysiphe pulchra.</title>
        <authorList>
            <person name="Wadl P.A."/>
            <person name="Mack B.M."/>
            <person name="Moore G."/>
            <person name="Beltz S.B."/>
        </authorList>
    </citation>
    <scope>NUCLEOTIDE SEQUENCE [LARGE SCALE GENOMIC DNA]</scope>
    <source>
        <strain evidence="3">Cflorida</strain>
    </source>
</reference>
<dbReference type="Pfam" id="PF00078">
    <property type="entry name" value="RVT_1"/>
    <property type="match status" value="1"/>
</dbReference>
<dbReference type="CDD" id="cd01647">
    <property type="entry name" value="RT_LTR"/>
    <property type="match status" value="1"/>
</dbReference>
<dbReference type="PANTHER" id="PTHR15503:SF29">
    <property type="entry name" value="CCHC-TYPE DOMAIN-CONTAINING PROTEIN-RELATED"/>
    <property type="match status" value="1"/>
</dbReference>
<protein>
    <recommendedName>
        <fullName evidence="2">Reverse transcriptase domain-containing protein</fullName>
    </recommendedName>
</protein>
<evidence type="ECO:0000259" key="2">
    <source>
        <dbReference type="Pfam" id="PF00078"/>
    </source>
</evidence>
<dbReference type="Proteomes" id="UP000237438">
    <property type="component" value="Unassembled WGS sequence"/>
</dbReference>
<dbReference type="AlphaFoldDB" id="A0A2S4PLN8"/>
<dbReference type="Gene3D" id="3.10.10.10">
    <property type="entry name" value="HIV Type 1 Reverse Transcriptase, subunit A, domain 1"/>
    <property type="match status" value="1"/>
</dbReference>
<keyword evidence="4" id="KW-1185">Reference proteome</keyword>
<proteinExistence type="predicted"/>
<feature type="region of interest" description="Disordered" evidence="1">
    <location>
        <begin position="38"/>
        <end position="58"/>
    </location>
</feature>
<dbReference type="OrthoDB" id="115435at2759"/>
<evidence type="ECO:0000313" key="3">
    <source>
        <dbReference type="EMBL" id="POS82923.1"/>
    </source>
</evidence>
<dbReference type="Gene3D" id="3.30.70.270">
    <property type="match status" value="1"/>
</dbReference>
<dbReference type="EMBL" id="PEDP01002099">
    <property type="protein sequence ID" value="POS82923.1"/>
    <property type="molecule type" value="Genomic_DNA"/>
</dbReference>
<dbReference type="SUPFAM" id="SSF56672">
    <property type="entry name" value="DNA/RNA polymerases"/>
    <property type="match status" value="1"/>
</dbReference>
<sequence length="521" mass="57949">MTALIDEMRTRDSIQKQEIDNLRAEMTELITFIRDKSQNERSDSNFHPTATSNLTFTKDQAPEDTSEWTTTYGILYYIHQRDVVERKIYQPADFFMDLFSQTVTGPAKIMITGAFQSMMSNGQISDALGLLKIMDNTFRDRNADQNASALLHACKQFRDGALASFLPRFQQLLSRSVISAAEDKHKMYELENALNQTTRNHLVGHIMPDTYIGFIEKLLVVGSQIDGVGLVKTSSYALGQTGTFDDGTRGIAGGKLLGGSWKSNQSGAASTPTLSCQTNQNAIVETRDADGDIKMTGVNKDRVGVVKRLAPEQSRGQESKSGVCMAMTELLAIKDKKAEKEMDGNSFLIDVLINNIYIVSTLVDSGCDCLAAVSNSLVRKAHLPRIKIAPRKLMEATNNTQNLDLITEMTKMDLDIDGYRRTLYAYIITKLAHELILNLLDKNYIRASSSPAGAPVLFVKKSGGGLRLYVDYRALNTISKADRYPLPLIKETLAKLSKAKWFTKLDARAAFHKLRIREGDE</sequence>
<dbReference type="PANTHER" id="PTHR15503">
    <property type="entry name" value="LDOC1 RELATED"/>
    <property type="match status" value="1"/>
</dbReference>
<accession>A0A2S4PLN8</accession>
<evidence type="ECO:0000256" key="1">
    <source>
        <dbReference type="SAM" id="MobiDB-lite"/>
    </source>
</evidence>
<feature type="compositionally biased region" description="Polar residues" evidence="1">
    <location>
        <begin position="45"/>
        <end position="58"/>
    </location>
</feature>